<keyword evidence="1" id="KW-0812">Transmembrane</keyword>
<comment type="caution">
    <text evidence="2">The sequence shown here is derived from an EMBL/GenBank/DDBJ whole genome shotgun (WGS) entry which is preliminary data.</text>
</comment>
<reference evidence="2" key="1">
    <citation type="submission" date="2023-07" db="EMBL/GenBank/DDBJ databases">
        <authorList>
            <consortium name="AG Swart"/>
            <person name="Singh M."/>
            <person name="Singh A."/>
            <person name="Seah K."/>
            <person name="Emmerich C."/>
        </authorList>
    </citation>
    <scope>NUCLEOTIDE SEQUENCE</scope>
    <source>
        <strain evidence="2">DP1</strain>
    </source>
</reference>
<gene>
    <name evidence="2" type="ORF">ECRASSUSDP1_LOCUS22125</name>
</gene>
<dbReference type="Proteomes" id="UP001295684">
    <property type="component" value="Unassembled WGS sequence"/>
</dbReference>
<accession>A0AAD1XY13</accession>
<sequence>MLGRVAHKYVRRGFIVKNKLRLGQKNNRVNNASLTHDLGEKLGFKLASNSNKNYRVYPFFYILSFFILRKYIKGVYHLIIDVKDFIESAPKDIQDKFDFMKFYQGETNIYSKLTNEQLEALNKHSEILITRTEVILDRKIMLFMPVAFCGLLLHLNYFNIKGWRVLPVVTFSLCFLVSSFISFLIHKKRPDVLEILDECKRVNEETNEVKRGRNLP</sequence>
<dbReference type="EMBL" id="CAMPGE010022658">
    <property type="protein sequence ID" value="CAI2380686.1"/>
    <property type="molecule type" value="Genomic_DNA"/>
</dbReference>
<feature type="transmembrane region" description="Helical" evidence="1">
    <location>
        <begin position="165"/>
        <end position="185"/>
    </location>
</feature>
<keyword evidence="1" id="KW-0472">Membrane</keyword>
<name>A0AAD1XY13_EUPCR</name>
<keyword evidence="1" id="KW-1133">Transmembrane helix</keyword>
<dbReference type="AlphaFoldDB" id="A0AAD1XY13"/>
<keyword evidence="3" id="KW-1185">Reference proteome</keyword>
<evidence type="ECO:0000313" key="2">
    <source>
        <dbReference type="EMBL" id="CAI2380686.1"/>
    </source>
</evidence>
<evidence type="ECO:0000313" key="3">
    <source>
        <dbReference type="Proteomes" id="UP001295684"/>
    </source>
</evidence>
<proteinExistence type="predicted"/>
<evidence type="ECO:0000256" key="1">
    <source>
        <dbReference type="SAM" id="Phobius"/>
    </source>
</evidence>
<protein>
    <submittedName>
        <fullName evidence="2">Uncharacterized protein</fullName>
    </submittedName>
</protein>
<organism evidence="2 3">
    <name type="scientific">Euplotes crassus</name>
    <dbReference type="NCBI Taxonomy" id="5936"/>
    <lineage>
        <taxon>Eukaryota</taxon>
        <taxon>Sar</taxon>
        <taxon>Alveolata</taxon>
        <taxon>Ciliophora</taxon>
        <taxon>Intramacronucleata</taxon>
        <taxon>Spirotrichea</taxon>
        <taxon>Hypotrichia</taxon>
        <taxon>Euplotida</taxon>
        <taxon>Euplotidae</taxon>
        <taxon>Moneuplotes</taxon>
    </lineage>
</organism>
<feature type="transmembrane region" description="Helical" evidence="1">
    <location>
        <begin position="140"/>
        <end position="159"/>
    </location>
</feature>